<dbReference type="SUPFAM" id="SSF81383">
    <property type="entry name" value="F-box domain"/>
    <property type="match status" value="1"/>
</dbReference>
<dbReference type="InterPro" id="IPR001810">
    <property type="entry name" value="F-box_dom"/>
</dbReference>
<dbReference type="Proteomes" id="UP000193498">
    <property type="component" value="Unassembled WGS sequence"/>
</dbReference>
<accession>A0A1Y1Z130</accession>
<dbReference type="InterPro" id="IPR036047">
    <property type="entry name" value="F-box-like_dom_sf"/>
</dbReference>
<dbReference type="EMBL" id="MCFE01000045">
    <property type="protein sequence ID" value="ORY03525.1"/>
    <property type="molecule type" value="Genomic_DNA"/>
</dbReference>
<dbReference type="Gene3D" id="1.20.1280.50">
    <property type="match status" value="1"/>
</dbReference>
<organism evidence="2 3">
    <name type="scientific">Basidiobolus meristosporus CBS 931.73</name>
    <dbReference type="NCBI Taxonomy" id="1314790"/>
    <lineage>
        <taxon>Eukaryota</taxon>
        <taxon>Fungi</taxon>
        <taxon>Fungi incertae sedis</taxon>
        <taxon>Zoopagomycota</taxon>
        <taxon>Entomophthoromycotina</taxon>
        <taxon>Basidiobolomycetes</taxon>
        <taxon>Basidiobolales</taxon>
        <taxon>Basidiobolaceae</taxon>
        <taxon>Basidiobolus</taxon>
    </lineage>
</organism>
<keyword evidence="3" id="KW-1185">Reference proteome</keyword>
<dbReference type="AlphaFoldDB" id="A0A1Y1Z130"/>
<dbReference type="Pfam" id="PF12937">
    <property type="entry name" value="F-box-like"/>
    <property type="match status" value="1"/>
</dbReference>
<name>A0A1Y1Z130_9FUNG</name>
<comment type="caution">
    <text evidence="2">The sequence shown here is derived from an EMBL/GenBank/DDBJ whole genome shotgun (WGS) entry which is preliminary data.</text>
</comment>
<proteinExistence type="predicted"/>
<evidence type="ECO:0000259" key="1">
    <source>
        <dbReference type="PROSITE" id="PS50181"/>
    </source>
</evidence>
<reference evidence="2 3" key="1">
    <citation type="submission" date="2016-07" db="EMBL/GenBank/DDBJ databases">
        <title>Pervasive Adenine N6-methylation of Active Genes in Fungi.</title>
        <authorList>
            <consortium name="DOE Joint Genome Institute"/>
            <person name="Mondo S.J."/>
            <person name="Dannebaum R.O."/>
            <person name="Kuo R.C."/>
            <person name="Labutti K."/>
            <person name="Haridas S."/>
            <person name="Kuo A."/>
            <person name="Salamov A."/>
            <person name="Ahrendt S.R."/>
            <person name="Lipzen A."/>
            <person name="Sullivan W."/>
            <person name="Andreopoulos W.B."/>
            <person name="Clum A."/>
            <person name="Lindquist E."/>
            <person name="Daum C."/>
            <person name="Ramamoorthy G.K."/>
            <person name="Gryganskyi A."/>
            <person name="Culley D."/>
            <person name="Magnuson J.K."/>
            <person name="James T.Y."/>
            <person name="O'Malley M.A."/>
            <person name="Stajich J.E."/>
            <person name="Spatafora J.W."/>
            <person name="Visel A."/>
            <person name="Grigoriev I.V."/>
        </authorList>
    </citation>
    <scope>NUCLEOTIDE SEQUENCE [LARGE SCALE GENOMIC DNA]</scope>
    <source>
        <strain evidence="2 3">CBS 931.73</strain>
    </source>
</reference>
<sequence length="186" mass="21999">MSRRIKTSKGKEDNILTLPSELRIKILGYLSPHQLAQLGILSRAWQHYVNVKLNVLWWNWCMEYFWESSSRPKAMGKADQRKDWRLLYLEAHLGKELGSVARPIRKSNENRPGLAKPWQHIKEPSIEVPAEAVPLSHHSNHNKVKPWSLNGRNKIEMREYYKSIRSKPKWKKPNHDSSRLDFLWDD</sequence>
<feature type="domain" description="F-box" evidence="1">
    <location>
        <begin position="12"/>
        <end position="60"/>
    </location>
</feature>
<evidence type="ECO:0000313" key="3">
    <source>
        <dbReference type="Proteomes" id="UP000193498"/>
    </source>
</evidence>
<protein>
    <recommendedName>
        <fullName evidence="1">F-box domain-containing protein</fullName>
    </recommendedName>
</protein>
<gene>
    <name evidence="2" type="ORF">K493DRAFT_68916</name>
</gene>
<evidence type="ECO:0000313" key="2">
    <source>
        <dbReference type="EMBL" id="ORY03525.1"/>
    </source>
</evidence>
<dbReference type="InParanoid" id="A0A1Y1Z130"/>
<dbReference type="PROSITE" id="PS50181">
    <property type="entry name" value="FBOX"/>
    <property type="match status" value="1"/>
</dbReference>
<dbReference type="OrthoDB" id="2374741at2759"/>